<evidence type="ECO:0000313" key="1">
    <source>
        <dbReference type="EMBL" id="EPS58734.1"/>
    </source>
</evidence>
<dbReference type="Proteomes" id="UP000015453">
    <property type="component" value="Unassembled WGS sequence"/>
</dbReference>
<comment type="caution">
    <text evidence="1">The sequence shown here is derived from an EMBL/GenBank/DDBJ whole genome shotgun (WGS) entry which is preliminary data.</text>
</comment>
<dbReference type="PANTHER" id="PTHR35317:SF23">
    <property type="entry name" value="OS04G0629600 PROTEIN"/>
    <property type="match status" value="1"/>
</dbReference>
<dbReference type="Pfam" id="PF14223">
    <property type="entry name" value="Retrotran_gag_2"/>
    <property type="match status" value="1"/>
</dbReference>
<accession>S8BWI7</accession>
<protein>
    <recommendedName>
        <fullName evidence="3">Retrotransposon Copia-like N-terminal domain-containing protein</fullName>
    </recommendedName>
</protein>
<dbReference type="OrthoDB" id="1633296at2759"/>
<dbReference type="EMBL" id="AUSU01008947">
    <property type="protein sequence ID" value="EPS58734.1"/>
    <property type="molecule type" value="Genomic_DNA"/>
</dbReference>
<keyword evidence="2" id="KW-1185">Reference proteome</keyword>
<name>S8BWI7_9LAMI</name>
<evidence type="ECO:0000313" key="2">
    <source>
        <dbReference type="Proteomes" id="UP000015453"/>
    </source>
</evidence>
<dbReference type="AlphaFoldDB" id="S8BWI7"/>
<evidence type="ECO:0008006" key="3">
    <source>
        <dbReference type="Google" id="ProtNLM"/>
    </source>
</evidence>
<gene>
    <name evidence="1" type="ORF">M569_16079</name>
</gene>
<sequence>MSSNQANYAPLTAIEPLKGNNYGKWKEQLLLALGIGDLDYALRVDEPPAPGEGSSPEVKEMYNRWERCNRLSLMVNKNSIVPEIRGMTNLFTLKYNASEGVRRHILKMSDMAAQLKTMDMPISEGYLVHVILRSLPSRFDPFKINYNASKDKWTLNELMNMCEQEEERLSETGEHI</sequence>
<proteinExistence type="predicted"/>
<reference evidence="1 2" key="1">
    <citation type="journal article" date="2013" name="BMC Genomics">
        <title>The miniature genome of a carnivorous plant Genlisea aurea contains a low number of genes and short non-coding sequences.</title>
        <authorList>
            <person name="Leushkin E.V."/>
            <person name="Sutormin R.A."/>
            <person name="Nabieva E.R."/>
            <person name="Penin A.A."/>
            <person name="Kondrashov A.S."/>
            <person name="Logacheva M.D."/>
        </authorList>
    </citation>
    <scope>NUCLEOTIDE SEQUENCE [LARGE SCALE GENOMIC DNA]</scope>
</reference>
<dbReference type="PANTHER" id="PTHR35317">
    <property type="entry name" value="OS04G0629600 PROTEIN"/>
    <property type="match status" value="1"/>
</dbReference>
<organism evidence="1 2">
    <name type="scientific">Genlisea aurea</name>
    <dbReference type="NCBI Taxonomy" id="192259"/>
    <lineage>
        <taxon>Eukaryota</taxon>
        <taxon>Viridiplantae</taxon>
        <taxon>Streptophyta</taxon>
        <taxon>Embryophyta</taxon>
        <taxon>Tracheophyta</taxon>
        <taxon>Spermatophyta</taxon>
        <taxon>Magnoliopsida</taxon>
        <taxon>eudicotyledons</taxon>
        <taxon>Gunneridae</taxon>
        <taxon>Pentapetalae</taxon>
        <taxon>asterids</taxon>
        <taxon>lamiids</taxon>
        <taxon>Lamiales</taxon>
        <taxon>Lentibulariaceae</taxon>
        <taxon>Genlisea</taxon>
    </lineage>
</organism>